<dbReference type="InterPro" id="IPR052021">
    <property type="entry name" value="Type-I_RS_S_subunit"/>
</dbReference>
<dbReference type="PANTHER" id="PTHR30408">
    <property type="entry name" value="TYPE-1 RESTRICTION ENZYME ECOKI SPECIFICITY PROTEIN"/>
    <property type="match status" value="1"/>
</dbReference>
<comment type="caution">
    <text evidence="6">The sequence shown here is derived from an EMBL/GenBank/DDBJ whole genome shotgun (WGS) entry which is preliminary data.</text>
</comment>
<dbReference type="InterPro" id="IPR044946">
    <property type="entry name" value="Restrct_endonuc_typeI_TRD_sf"/>
</dbReference>
<gene>
    <name evidence="6" type="ORF">AEAE_0020</name>
</gene>
<keyword evidence="3" id="KW-0238">DNA-binding</keyword>
<keyword evidence="4" id="KW-0175">Coiled coil</keyword>
<sequence length="397" mass="44946">MSEKSTPSVRFDGFTNDWEQRRIQDFCKVTSGEFVIKTKQDDSYPYPVYNGGKTNTGYYSEYNQTGNKVIISARGAAGFVNRSATAFWAGNSCHSIEVLDESDWIFLYYALKVRENQLIRDQQTATIPSVSKKQVLETTVALPSVEEQKVISSFLGSIDSTLTLCRRKFDLLTQAKKALMQQIFSRKLRFKADDGSDFPEWEDRRFLELIDRIIDYRGKTPKKIGMEWTPEPTKYLALSALNVKQGYIDFAVDPHYGNKALYDKWMTGNELYPGEVVITTEAPMGNVAQIPDSEPYILSQRVIAFIPQGDLVSDDYLACLLRSPQVQNQLRILATGGTAQGISQRSLTRVKVTIPSLPEQHKIASCLSSADALIDQARVELEQWREVKKSLLQQLFV</sequence>
<dbReference type="InterPro" id="IPR000055">
    <property type="entry name" value="Restrct_endonuc_typeI_TRD"/>
</dbReference>
<dbReference type="Pfam" id="PF01420">
    <property type="entry name" value="Methylase_S"/>
    <property type="match status" value="2"/>
</dbReference>
<dbReference type="GO" id="GO:0003677">
    <property type="term" value="F:DNA binding"/>
    <property type="evidence" value="ECO:0007669"/>
    <property type="project" value="UniProtKB-KW"/>
</dbReference>
<keyword evidence="2" id="KW-0680">Restriction system</keyword>
<reference evidence="6 7" key="1">
    <citation type="journal article" date="2017" name="BMC Genomics">
        <title>Comparative genomic and phylogenomic analyses of the Bifidobacteriaceae family.</title>
        <authorList>
            <person name="Lugli G.A."/>
            <person name="Milani C."/>
            <person name="Turroni F."/>
            <person name="Duranti S."/>
            <person name="Mancabelli L."/>
            <person name="Mangifesta M."/>
            <person name="Ferrario C."/>
            <person name="Modesto M."/>
            <person name="Mattarelli P."/>
            <person name="Jiri K."/>
            <person name="van Sinderen D."/>
            <person name="Ventura M."/>
        </authorList>
    </citation>
    <scope>NUCLEOTIDE SEQUENCE [LARGE SCALE GENOMIC DNA]</scope>
    <source>
        <strain evidence="6 7">LMG 21773</strain>
    </source>
</reference>
<feature type="coiled-coil region" evidence="4">
    <location>
        <begin position="367"/>
        <end position="394"/>
    </location>
</feature>
<dbReference type="EMBL" id="MWWU01000001">
    <property type="protein sequence ID" value="OZG56713.1"/>
    <property type="molecule type" value="Genomic_DNA"/>
</dbReference>
<comment type="similarity">
    <text evidence="1">Belongs to the type-I restriction system S methylase family.</text>
</comment>
<dbReference type="SUPFAM" id="SSF116734">
    <property type="entry name" value="DNA methylase specificity domain"/>
    <property type="match status" value="2"/>
</dbReference>
<dbReference type="Gene3D" id="1.10.287.1120">
    <property type="entry name" value="Bipartite methylase S protein"/>
    <property type="match status" value="1"/>
</dbReference>
<evidence type="ECO:0000259" key="5">
    <source>
        <dbReference type="Pfam" id="PF01420"/>
    </source>
</evidence>
<evidence type="ECO:0000313" key="7">
    <source>
        <dbReference type="Proteomes" id="UP000228976"/>
    </source>
</evidence>
<dbReference type="AlphaFoldDB" id="A0A261FCL3"/>
<dbReference type="Proteomes" id="UP000228976">
    <property type="component" value="Unassembled WGS sequence"/>
</dbReference>
<accession>A0A261FCL3</accession>
<dbReference type="Gene3D" id="3.90.220.20">
    <property type="entry name" value="DNA methylase specificity domains"/>
    <property type="match status" value="3"/>
</dbReference>
<dbReference type="RefSeq" id="WP_211277513.1">
    <property type="nucleotide sequence ID" value="NZ_JACBYZ010000001.1"/>
</dbReference>
<evidence type="ECO:0000256" key="1">
    <source>
        <dbReference type="ARBA" id="ARBA00010923"/>
    </source>
</evidence>
<dbReference type="GO" id="GO:0009307">
    <property type="term" value="P:DNA restriction-modification system"/>
    <property type="evidence" value="ECO:0007669"/>
    <property type="project" value="UniProtKB-KW"/>
</dbReference>
<feature type="domain" description="Type I restriction modification DNA specificity" evidence="5">
    <location>
        <begin position="17"/>
        <end position="167"/>
    </location>
</feature>
<name>A0A261FCL3_9BIFI</name>
<keyword evidence="7" id="KW-1185">Reference proteome</keyword>
<feature type="domain" description="Type I restriction modification DNA specificity" evidence="5">
    <location>
        <begin position="274"/>
        <end position="381"/>
    </location>
</feature>
<evidence type="ECO:0000256" key="4">
    <source>
        <dbReference type="SAM" id="Coils"/>
    </source>
</evidence>
<proteinExistence type="inferred from homology"/>
<dbReference type="CDD" id="cd17291">
    <property type="entry name" value="RMtype1_S_MgeORF438P-TRD-CR_like"/>
    <property type="match status" value="1"/>
</dbReference>
<evidence type="ECO:0000256" key="3">
    <source>
        <dbReference type="ARBA" id="ARBA00023125"/>
    </source>
</evidence>
<evidence type="ECO:0000313" key="6">
    <source>
        <dbReference type="EMBL" id="OZG56713.1"/>
    </source>
</evidence>
<protein>
    <submittedName>
        <fullName evidence="6">Type I restriction-modification system specificity protein</fullName>
    </submittedName>
</protein>
<organism evidence="6 7">
    <name type="scientific">Aeriscardovia aeriphila</name>
    <dbReference type="NCBI Taxonomy" id="218139"/>
    <lineage>
        <taxon>Bacteria</taxon>
        <taxon>Bacillati</taxon>
        <taxon>Actinomycetota</taxon>
        <taxon>Actinomycetes</taxon>
        <taxon>Bifidobacteriales</taxon>
        <taxon>Bifidobacteriaceae</taxon>
        <taxon>Aeriscardovia</taxon>
    </lineage>
</organism>
<evidence type="ECO:0000256" key="2">
    <source>
        <dbReference type="ARBA" id="ARBA00022747"/>
    </source>
</evidence>
<dbReference type="PANTHER" id="PTHR30408:SF12">
    <property type="entry name" value="TYPE I RESTRICTION ENZYME MJAVIII SPECIFICITY SUBUNIT"/>
    <property type="match status" value="1"/>
</dbReference>